<evidence type="ECO:0000313" key="1">
    <source>
        <dbReference type="EMBL" id="MDT3402318.1"/>
    </source>
</evidence>
<comment type="caution">
    <text evidence="1">The sequence shown here is derived from an EMBL/GenBank/DDBJ whole genome shotgun (WGS) entry which is preliminary data.</text>
</comment>
<dbReference type="Proteomes" id="UP001258315">
    <property type="component" value="Unassembled WGS sequence"/>
</dbReference>
<sequence length="267" mass="30130">MKTQKEPVIYMIEGTSFEVDVAHQLLRQTNDRGNTISFTRDMQDKGTHYQLQYDLDQRKAQPGALTERTKLITVPQMAWLDPEGMAQVYGKKVEEVMGRPDYDIIVDAGLVVHRHQGVLPMIDIGGEPFIVDIRSKELRQASNLTNRIPLRQADLSATGDEFLFFYHLADRCTVELDPKLTAFPDQVVLVKVPNEVLLDPIATAEACGLDVRQLLRRFPIRKDLKATLVPLADTGVPGMISRNRLALQREHAAIMASHPPKKKLRIS</sequence>
<keyword evidence="2" id="KW-1185">Reference proteome</keyword>
<reference evidence="2" key="1">
    <citation type="submission" date="2023-07" db="EMBL/GenBank/DDBJ databases">
        <title>Functional and genomic diversity of the sorghum phyllosphere microbiome.</title>
        <authorList>
            <person name="Shade A."/>
        </authorList>
    </citation>
    <scope>NUCLEOTIDE SEQUENCE [LARGE SCALE GENOMIC DNA]</scope>
    <source>
        <strain evidence="2">SORGH_AS_0422</strain>
    </source>
</reference>
<organism evidence="1 2">
    <name type="scientific">Mucilaginibacter terrae</name>
    <dbReference type="NCBI Taxonomy" id="1955052"/>
    <lineage>
        <taxon>Bacteria</taxon>
        <taxon>Pseudomonadati</taxon>
        <taxon>Bacteroidota</taxon>
        <taxon>Sphingobacteriia</taxon>
        <taxon>Sphingobacteriales</taxon>
        <taxon>Sphingobacteriaceae</taxon>
        <taxon>Mucilaginibacter</taxon>
    </lineage>
</organism>
<accession>A0ABU3GRB3</accession>
<protein>
    <submittedName>
        <fullName evidence="1">Uncharacterized protein</fullName>
    </submittedName>
</protein>
<dbReference type="EMBL" id="JAVLVU010000001">
    <property type="protein sequence ID" value="MDT3402318.1"/>
    <property type="molecule type" value="Genomic_DNA"/>
</dbReference>
<evidence type="ECO:0000313" key="2">
    <source>
        <dbReference type="Proteomes" id="UP001258315"/>
    </source>
</evidence>
<proteinExistence type="predicted"/>
<dbReference type="RefSeq" id="WP_311948684.1">
    <property type="nucleotide sequence ID" value="NZ_JAVLVU010000001.1"/>
</dbReference>
<name>A0ABU3GRB3_9SPHI</name>
<gene>
    <name evidence="1" type="ORF">QE417_001390</name>
</gene>